<gene>
    <name evidence="1" type="ORF">H2198_009118</name>
</gene>
<evidence type="ECO:0000313" key="1">
    <source>
        <dbReference type="EMBL" id="KAJ9651615.1"/>
    </source>
</evidence>
<proteinExistence type="predicted"/>
<keyword evidence="2" id="KW-1185">Reference proteome</keyword>
<name>A0ACC2ZVD7_9EURO</name>
<protein>
    <submittedName>
        <fullName evidence="1">Uncharacterized protein</fullName>
    </submittedName>
</protein>
<organism evidence="1 2">
    <name type="scientific">Neophaeococcomyces mojaviensis</name>
    <dbReference type="NCBI Taxonomy" id="3383035"/>
    <lineage>
        <taxon>Eukaryota</taxon>
        <taxon>Fungi</taxon>
        <taxon>Dikarya</taxon>
        <taxon>Ascomycota</taxon>
        <taxon>Pezizomycotina</taxon>
        <taxon>Eurotiomycetes</taxon>
        <taxon>Chaetothyriomycetidae</taxon>
        <taxon>Chaetothyriales</taxon>
        <taxon>Chaetothyriales incertae sedis</taxon>
        <taxon>Neophaeococcomyces</taxon>
    </lineage>
</organism>
<accession>A0ACC2ZVD7</accession>
<dbReference type="EMBL" id="JAPDRQ010000245">
    <property type="protein sequence ID" value="KAJ9651615.1"/>
    <property type="molecule type" value="Genomic_DNA"/>
</dbReference>
<sequence length="655" mass="73059">MLTFFRLTCLLFVLLTLGTADIYPFIDSQEYSSGELGPYPTQTFFSDLDVIAPVANVVVEPNGNVSHERFVTWAAHGDNIVPKGPQLLDAKSLSVVYQGPQLGEDTFGISVQACNGSDYLLWWAGTNIEGRASGNHYIFNSTYHLVWNVSAVSLRSADAHDIFLTSDCHVVFTSYQPKPFELESFGLTDNSWLLDSYFQEVDLATNELLFQWRASDHVDLTDSWWTPELEDQGIMKDHAWDFFHINSVQKDHRGNFLISARHTSAVYYINGTTGAIIWTLGGKRNDFLDLSDGNATDFSWQHHARWTDNGLTSMSLFDDRSCGYIQAEDPVSRGIIVSLNFEAMTVSLDRNFRACSNITSVRKGGMQVLENGNVLLGYGSEPAFTEFSSGQTVVWAVHFGPVMMGIDRETADNYRTYKVNWTGNPYWGPKIAAGPSFNGTPITLMNVQYEDALEGAVNDTAYFSWNGATKLDSWLILAANESTNVINLDSVLQHVNKTGFETAIFIGEQARYICAIAVSEGNELLGMTPMLDMEGGAIIEVTSKTLVRQYSAFTNRWAREGDHHQVHIDFAKIIVIFVILLLAIFLFCSPAMLKDSVWAGVRRLGGYRRLKSADLIESQKDDCYGHSSREMSEINSTMVLMSHGQAIGDVDVENR</sequence>
<comment type="caution">
    <text evidence="1">The sequence shown here is derived from an EMBL/GenBank/DDBJ whole genome shotgun (WGS) entry which is preliminary data.</text>
</comment>
<dbReference type="Proteomes" id="UP001172386">
    <property type="component" value="Unassembled WGS sequence"/>
</dbReference>
<evidence type="ECO:0000313" key="2">
    <source>
        <dbReference type="Proteomes" id="UP001172386"/>
    </source>
</evidence>
<reference evidence="1" key="1">
    <citation type="submission" date="2022-10" db="EMBL/GenBank/DDBJ databases">
        <title>Culturing micro-colonial fungi from biological soil crusts in the Mojave desert and describing Neophaeococcomyces mojavensis, and introducing the new genera and species Taxawa tesnikishii.</title>
        <authorList>
            <person name="Kurbessoian T."/>
            <person name="Stajich J.E."/>
        </authorList>
    </citation>
    <scope>NUCLEOTIDE SEQUENCE</scope>
    <source>
        <strain evidence="1">JES_112</strain>
    </source>
</reference>